<accession>A0ABM9I161</accession>
<proteinExistence type="predicted"/>
<name>A0ABM9I161_9GAMM</name>
<dbReference type="EMBL" id="OX458333">
    <property type="protein sequence ID" value="CAI8821810.1"/>
    <property type="molecule type" value="Genomic_DNA"/>
</dbReference>
<protein>
    <submittedName>
        <fullName evidence="1">Uncharacterized protein</fullName>
    </submittedName>
</protein>
<sequence>MLLLSTILNDARFEVRVKLSGHRFVLRESVGL</sequence>
<evidence type="ECO:0000313" key="2">
    <source>
        <dbReference type="Proteomes" id="UP001162030"/>
    </source>
</evidence>
<evidence type="ECO:0000313" key="1">
    <source>
        <dbReference type="EMBL" id="CAI8821810.1"/>
    </source>
</evidence>
<keyword evidence="2" id="KW-1185">Reference proteome</keyword>
<gene>
    <name evidence="1" type="ORF">MSZNOR_1975</name>
</gene>
<reference evidence="1 2" key="1">
    <citation type="submission" date="2023-03" db="EMBL/GenBank/DDBJ databases">
        <authorList>
            <person name="Pearce D."/>
        </authorList>
    </citation>
    <scope>NUCLEOTIDE SEQUENCE [LARGE SCALE GENOMIC DNA]</scope>
    <source>
        <strain evidence="1">Msz</strain>
    </source>
</reference>
<dbReference type="Proteomes" id="UP001162030">
    <property type="component" value="Chromosome"/>
</dbReference>
<organism evidence="1 2">
    <name type="scientific">Methylocaldum szegediense</name>
    <dbReference type="NCBI Taxonomy" id="73780"/>
    <lineage>
        <taxon>Bacteria</taxon>
        <taxon>Pseudomonadati</taxon>
        <taxon>Pseudomonadota</taxon>
        <taxon>Gammaproteobacteria</taxon>
        <taxon>Methylococcales</taxon>
        <taxon>Methylococcaceae</taxon>
        <taxon>Methylocaldum</taxon>
    </lineage>
</organism>